<gene>
    <name evidence="2" type="ORF">CK203_061361</name>
</gene>
<dbReference type="PANTHER" id="PTHR34222:SF91">
    <property type="match status" value="1"/>
</dbReference>
<dbReference type="Proteomes" id="UP000288805">
    <property type="component" value="Unassembled WGS sequence"/>
</dbReference>
<dbReference type="EMBL" id="QGNW01000502">
    <property type="protein sequence ID" value="RVW69271.1"/>
    <property type="molecule type" value="Genomic_DNA"/>
</dbReference>
<feature type="region of interest" description="Disordered" evidence="1">
    <location>
        <begin position="1"/>
        <end position="34"/>
    </location>
</feature>
<dbReference type="PANTHER" id="PTHR34222">
    <property type="entry name" value="GAG_PRE-INTEGRS DOMAIN-CONTAINING PROTEIN"/>
    <property type="match status" value="1"/>
</dbReference>
<sequence length="120" mass="13492">MLGAQTNQPITECSALAARGPPNPSNNNQPRKIRPWCDHCQKPGHTKDTCWKIHGKPANWKSSCPQNDKESLGHHVTVEDNPVPPNSNLFNKEQLELLQKIFNQPQKWQIPSILSSDPDP</sequence>
<accession>A0A438GAS3</accession>
<dbReference type="AlphaFoldDB" id="A0A438GAS3"/>
<comment type="caution">
    <text evidence="2">The sequence shown here is derived from an EMBL/GenBank/DDBJ whole genome shotgun (WGS) entry which is preliminary data.</text>
</comment>
<feature type="compositionally biased region" description="Polar residues" evidence="1">
    <location>
        <begin position="1"/>
        <end position="11"/>
    </location>
</feature>
<protein>
    <submittedName>
        <fullName evidence="2">Uncharacterized protein</fullName>
    </submittedName>
</protein>
<proteinExistence type="predicted"/>
<evidence type="ECO:0000256" key="1">
    <source>
        <dbReference type="SAM" id="MobiDB-lite"/>
    </source>
</evidence>
<name>A0A438GAS3_VITVI</name>
<evidence type="ECO:0000313" key="2">
    <source>
        <dbReference type="EMBL" id="RVW69271.1"/>
    </source>
</evidence>
<evidence type="ECO:0000313" key="3">
    <source>
        <dbReference type="Proteomes" id="UP000288805"/>
    </source>
</evidence>
<organism evidence="2 3">
    <name type="scientific">Vitis vinifera</name>
    <name type="common">Grape</name>
    <dbReference type="NCBI Taxonomy" id="29760"/>
    <lineage>
        <taxon>Eukaryota</taxon>
        <taxon>Viridiplantae</taxon>
        <taxon>Streptophyta</taxon>
        <taxon>Embryophyta</taxon>
        <taxon>Tracheophyta</taxon>
        <taxon>Spermatophyta</taxon>
        <taxon>Magnoliopsida</taxon>
        <taxon>eudicotyledons</taxon>
        <taxon>Gunneridae</taxon>
        <taxon>Pentapetalae</taxon>
        <taxon>rosids</taxon>
        <taxon>Vitales</taxon>
        <taxon>Vitaceae</taxon>
        <taxon>Viteae</taxon>
        <taxon>Vitis</taxon>
    </lineage>
</organism>
<reference evidence="2 3" key="1">
    <citation type="journal article" date="2018" name="PLoS Genet.">
        <title>Population sequencing reveals clonal diversity and ancestral inbreeding in the grapevine cultivar Chardonnay.</title>
        <authorList>
            <person name="Roach M.J."/>
            <person name="Johnson D.L."/>
            <person name="Bohlmann J."/>
            <person name="van Vuuren H.J."/>
            <person name="Jones S.J."/>
            <person name="Pretorius I.S."/>
            <person name="Schmidt S.A."/>
            <person name="Borneman A.R."/>
        </authorList>
    </citation>
    <scope>NUCLEOTIDE SEQUENCE [LARGE SCALE GENOMIC DNA]</scope>
    <source>
        <strain evidence="3">cv. Chardonnay</strain>
        <tissue evidence="2">Leaf</tissue>
    </source>
</reference>